<reference evidence="1 2" key="1">
    <citation type="journal article" date="2015" name="Genome Biol.">
        <title>Comparative genomics of Steinernema reveals deeply conserved gene regulatory networks.</title>
        <authorList>
            <person name="Dillman A.R."/>
            <person name="Macchietto M."/>
            <person name="Porter C.F."/>
            <person name="Rogers A."/>
            <person name="Williams B."/>
            <person name="Antoshechkin I."/>
            <person name="Lee M.M."/>
            <person name="Goodwin Z."/>
            <person name="Lu X."/>
            <person name="Lewis E.E."/>
            <person name="Goodrich-Blair H."/>
            <person name="Stock S.P."/>
            <person name="Adams B.J."/>
            <person name="Sternberg P.W."/>
            <person name="Mortazavi A."/>
        </authorList>
    </citation>
    <scope>NUCLEOTIDE SEQUENCE [LARGE SCALE GENOMIC DNA]</scope>
    <source>
        <strain evidence="1 2">ALL</strain>
    </source>
</reference>
<dbReference type="Proteomes" id="UP000298663">
    <property type="component" value="Unassembled WGS sequence"/>
</dbReference>
<gene>
    <name evidence="1" type="ORF">L596_005792</name>
</gene>
<protein>
    <submittedName>
        <fullName evidence="1">Uncharacterized protein</fullName>
    </submittedName>
</protein>
<keyword evidence="2" id="KW-1185">Reference proteome</keyword>
<evidence type="ECO:0000313" key="1">
    <source>
        <dbReference type="EMBL" id="TMS39236.1"/>
    </source>
</evidence>
<comment type="caution">
    <text evidence="1">The sequence shown here is derived from an EMBL/GenBank/DDBJ whole genome shotgun (WGS) entry which is preliminary data.</text>
</comment>
<proteinExistence type="predicted"/>
<organism evidence="1 2">
    <name type="scientific">Steinernema carpocapsae</name>
    <name type="common">Entomopathogenic nematode</name>
    <dbReference type="NCBI Taxonomy" id="34508"/>
    <lineage>
        <taxon>Eukaryota</taxon>
        <taxon>Metazoa</taxon>
        <taxon>Ecdysozoa</taxon>
        <taxon>Nematoda</taxon>
        <taxon>Chromadorea</taxon>
        <taxon>Rhabditida</taxon>
        <taxon>Tylenchina</taxon>
        <taxon>Panagrolaimomorpha</taxon>
        <taxon>Strongyloidoidea</taxon>
        <taxon>Steinernematidae</taxon>
        <taxon>Steinernema</taxon>
    </lineage>
</organism>
<evidence type="ECO:0000313" key="2">
    <source>
        <dbReference type="Proteomes" id="UP000298663"/>
    </source>
</evidence>
<name>A0A4U8V049_STECR</name>
<dbReference type="EMBL" id="AZBU02000001">
    <property type="protein sequence ID" value="TMS39236.1"/>
    <property type="molecule type" value="Genomic_DNA"/>
</dbReference>
<accession>A0A4U8V049</accession>
<sequence>MLGLSFQAKQGKASRFFKIATNVARVLGADHDSVVRITRNGFNPAQFSKIEMSPEVEVHHFFSGPDATALLAIGYDEIGFEFSRWSKAVFLCDWRFLQDFGWFLFEEFLFGFCLNTSSQRDGHTNVTKSNIALFLP</sequence>
<dbReference type="AlphaFoldDB" id="A0A4U8V049"/>
<reference evidence="1 2" key="2">
    <citation type="journal article" date="2019" name="G3 (Bethesda)">
        <title>Hybrid Assembly of the Genome of the Entomopathogenic Nematode Steinernema carpocapsae Identifies the X-Chromosome.</title>
        <authorList>
            <person name="Serra L."/>
            <person name="Macchietto M."/>
            <person name="Macias-Munoz A."/>
            <person name="McGill C.J."/>
            <person name="Rodriguez I.M."/>
            <person name="Rodriguez B."/>
            <person name="Murad R."/>
            <person name="Mortazavi A."/>
        </authorList>
    </citation>
    <scope>NUCLEOTIDE SEQUENCE [LARGE SCALE GENOMIC DNA]</scope>
    <source>
        <strain evidence="1 2">ALL</strain>
    </source>
</reference>